<name>A0A444IST0_9BACT</name>
<organism evidence="1 2">
    <name type="scientific">Candidatus Electrothrix communis</name>
    <dbReference type="NCBI Taxonomy" id="1859133"/>
    <lineage>
        <taxon>Bacteria</taxon>
        <taxon>Pseudomonadati</taxon>
        <taxon>Thermodesulfobacteriota</taxon>
        <taxon>Desulfobulbia</taxon>
        <taxon>Desulfobulbales</taxon>
        <taxon>Desulfobulbaceae</taxon>
        <taxon>Candidatus Electrothrix</taxon>
    </lineage>
</organism>
<reference evidence="1 2" key="1">
    <citation type="submission" date="2017-01" db="EMBL/GenBank/DDBJ databases">
        <title>The cable genome- insights into the physiology and evolution of filamentous bacteria capable of sulfide oxidation via long distance electron transfer.</title>
        <authorList>
            <person name="Schreiber L."/>
            <person name="Bjerg J.T."/>
            <person name="Boggild A."/>
            <person name="Van De Vossenberg J."/>
            <person name="Meysman F."/>
            <person name="Nielsen L.P."/>
            <person name="Schramm A."/>
            <person name="Kjeldsen K.U."/>
        </authorList>
    </citation>
    <scope>NUCLEOTIDE SEQUENCE [LARGE SCALE GENOMIC DNA]</scope>
    <source>
        <strain evidence="1">A1</strain>
    </source>
</reference>
<keyword evidence="2" id="KW-1185">Reference proteome</keyword>
<accession>A0A444IST0</accession>
<comment type="caution">
    <text evidence="1">The sequence shown here is derived from an EMBL/GenBank/DDBJ whole genome shotgun (WGS) entry which is preliminary data.</text>
</comment>
<dbReference type="EMBL" id="MTKP01000407">
    <property type="protein sequence ID" value="RWX43924.1"/>
    <property type="molecule type" value="Genomic_DNA"/>
</dbReference>
<evidence type="ECO:0000313" key="2">
    <source>
        <dbReference type="Proteomes" id="UP000288086"/>
    </source>
</evidence>
<proteinExistence type="predicted"/>
<dbReference type="AlphaFoldDB" id="A0A444IST0"/>
<protein>
    <submittedName>
        <fullName evidence="1">Uncharacterized protein</fullName>
    </submittedName>
</protein>
<evidence type="ECO:0000313" key="1">
    <source>
        <dbReference type="EMBL" id="RWX43924.1"/>
    </source>
</evidence>
<feature type="non-terminal residue" evidence="1">
    <location>
        <position position="55"/>
    </location>
</feature>
<sequence>MTILALVLEPLLHLMPFGFIANSVHQGLLNILLRASPAENRPKVGLPVIKQAGTK</sequence>
<dbReference type="Proteomes" id="UP000288086">
    <property type="component" value="Unassembled WGS sequence"/>
</dbReference>
<gene>
    <name evidence="1" type="ORF">VT98_14071</name>
</gene>